<dbReference type="STRING" id="48003.BLA55_01480"/>
<dbReference type="Pfam" id="PF22608">
    <property type="entry name" value="DNAX_ATPase_lid"/>
    <property type="match status" value="1"/>
</dbReference>
<keyword evidence="5 8" id="KW-0067">ATP-binding</keyword>
<keyword evidence="6 8" id="KW-0239">DNA-directed DNA polymerase</keyword>
<dbReference type="GO" id="GO:0006261">
    <property type="term" value="P:DNA-templated DNA replication"/>
    <property type="evidence" value="ECO:0007669"/>
    <property type="project" value="TreeGrafter"/>
</dbReference>
<dbReference type="GO" id="GO:0003887">
    <property type="term" value="F:DNA-directed DNA polymerase activity"/>
    <property type="evidence" value="ECO:0007669"/>
    <property type="project" value="UniProtKB-KW"/>
</dbReference>
<organism evidence="10 11">
    <name type="scientific">Mycoplasmopsis pullorum</name>
    <dbReference type="NCBI Taxonomy" id="48003"/>
    <lineage>
        <taxon>Bacteria</taxon>
        <taxon>Bacillati</taxon>
        <taxon>Mycoplasmatota</taxon>
        <taxon>Mycoplasmoidales</taxon>
        <taxon>Metamycoplasmataceae</taxon>
        <taxon>Mycoplasmopsis</taxon>
    </lineage>
</organism>
<dbReference type="InterPro" id="IPR027417">
    <property type="entry name" value="P-loop_NTPase"/>
</dbReference>
<dbReference type="NCBIfam" id="TIGR02397">
    <property type="entry name" value="dnaX_nterm"/>
    <property type="match status" value="1"/>
</dbReference>
<evidence type="ECO:0000256" key="6">
    <source>
        <dbReference type="ARBA" id="ARBA00022932"/>
    </source>
</evidence>
<dbReference type="CDD" id="cd00009">
    <property type="entry name" value="AAA"/>
    <property type="match status" value="1"/>
</dbReference>
<dbReference type="EMBL" id="CP017813">
    <property type="protein sequence ID" value="APJ38343.1"/>
    <property type="molecule type" value="Genomic_DNA"/>
</dbReference>
<dbReference type="EC" id="2.7.7.7" evidence="8"/>
<dbReference type="InterPro" id="IPR001270">
    <property type="entry name" value="ClpA/B"/>
</dbReference>
<reference evidence="11" key="1">
    <citation type="submission" date="2016-10" db="EMBL/GenBank/DDBJ databases">
        <authorList>
            <person name="Beylefeld A."/>
            <person name="Abolnik C."/>
        </authorList>
    </citation>
    <scope>NUCLEOTIDE SEQUENCE [LARGE SCALE GENOMIC DNA]</scope>
    <source>
        <strain evidence="11">B359_6</strain>
    </source>
</reference>
<evidence type="ECO:0000313" key="10">
    <source>
        <dbReference type="EMBL" id="APJ38343.1"/>
    </source>
</evidence>
<keyword evidence="3 8" id="KW-0547">Nucleotide-binding</keyword>
<evidence type="ECO:0000313" key="11">
    <source>
        <dbReference type="Proteomes" id="UP000184322"/>
    </source>
</evidence>
<evidence type="ECO:0000256" key="8">
    <source>
        <dbReference type="RuleBase" id="RU364063"/>
    </source>
</evidence>
<dbReference type="CDD" id="cd18137">
    <property type="entry name" value="HLD_clamp_pol_III_gamma_tau"/>
    <property type="match status" value="1"/>
</dbReference>
<evidence type="ECO:0000256" key="4">
    <source>
        <dbReference type="ARBA" id="ARBA00022833"/>
    </source>
</evidence>
<evidence type="ECO:0000256" key="5">
    <source>
        <dbReference type="ARBA" id="ARBA00022840"/>
    </source>
</evidence>
<evidence type="ECO:0000256" key="7">
    <source>
        <dbReference type="ARBA" id="ARBA00049244"/>
    </source>
</evidence>
<dbReference type="GO" id="GO:0005524">
    <property type="term" value="F:ATP binding"/>
    <property type="evidence" value="ECO:0007669"/>
    <property type="project" value="UniProtKB-KW"/>
</dbReference>
<dbReference type="PANTHER" id="PTHR11669">
    <property type="entry name" value="REPLICATION FACTOR C / DNA POLYMERASE III GAMMA-TAU SUBUNIT"/>
    <property type="match status" value="1"/>
</dbReference>
<dbReference type="OrthoDB" id="9810148at2"/>
<dbReference type="Gene3D" id="3.40.50.300">
    <property type="entry name" value="P-loop containing nucleotide triphosphate hydrolases"/>
    <property type="match status" value="1"/>
</dbReference>
<dbReference type="GO" id="GO:0046872">
    <property type="term" value="F:metal ion binding"/>
    <property type="evidence" value="ECO:0007669"/>
    <property type="project" value="UniProtKB-KW"/>
</dbReference>
<evidence type="ECO:0000256" key="3">
    <source>
        <dbReference type="ARBA" id="ARBA00022741"/>
    </source>
</evidence>
<dbReference type="Pfam" id="PF13177">
    <property type="entry name" value="DNA_pol3_delta2"/>
    <property type="match status" value="1"/>
</dbReference>
<keyword evidence="2" id="KW-0479">Metal-binding</keyword>
<evidence type="ECO:0000259" key="9">
    <source>
        <dbReference type="SMART" id="SM00382"/>
    </source>
</evidence>
<keyword evidence="8" id="KW-0808">Transferase</keyword>
<dbReference type="NCBIfam" id="NF004046">
    <property type="entry name" value="PRK05563.1"/>
    <property type="match status" value="1"/>
</dbReference>
<comment type="catalytic activity">
    <reaction evidence="7 8">
        <text>DNA(n) + a 2'-deoxyribonucleoside 5'-triphosphate = DNA(n+1) + diphosphate</text>
        <dbReference type="Rhea" id="RHEA:22508"/>
        <dbReference type="Rhea" id="RHEA-COMP:17339"/>
        <dbReference type="Rhea" id="RHEA-COMP:17340"/>
        <dbReference type="ChEBI" id="CHEBI:33019"/>
        <dbReference type="ChEBI" id="CHEBI:61560"/>
        <dbReference type="ChEBI" id="CHEBI:173112"/>
        <dbReference type="EC" id="2.7.7.7"/>
    </reaction>
</comment>
<comment type="subunit">
    <text evidence="8">DNA polymerase III contains a core (composed of alpha, epsilon and theta chains) that associates with a tau subunit. This core dimerizes to form the POLIII' complex. PolIII' associates with the gamma complex (composed of gamma, delta, delta', psi and chi chains) and with the beta chain to form the complete DNA polymerase III complex.</text>
</comment>
<keyword evidence="11" id="KW-1185">Reference proteome</keyword>
<keyword evidence="4" id="KW-0862">Zinc</keyword>
<evidence type="ECO:0000256" key="2">
    <source>
        <dbReference type="ARBA" id="ARBA00022723"/>
    </source>
</evidence>
<dbReference type="PANTHER" id="PTHR11669:SF0">
    <property type="entry name" value="PROTEIN STICHEL-LIKE 2"/>
    <property type="match status" value="1"/>
</dbReference>
<name>A0A1L4FRV6_9BACT</name>
<proteinExistence type="inferred from homology"/>
<dbReference type="KEGG" id="mpul:BLA55_01480"/>
<dbReference type="InterPro" id="IPR003593">
    <property type="entry name" value="AAA+_ATPase"/>
</dbReference>
<protein>
    <recommendedName>
        <fullName evidence="8">DNA polymerase III subunit gamma/tau</fullName>
        <ecNumber evidence="8">2.7.7.7</ecNumber>
    </recommendedName>
</protein>
<dbReference type="RefSeq" id="WP_073372346.1">
    <property type="nucleotide sequence ID" value="NZ_CP017813.1"/>
</dbReference>
<dbReference type="Gene3D" id="1.10.8.60">
    <property type="match status" value="1"/>
</dbReference>
<dbReference type="AlphaFoldDB" id="A0A1L4FRV6"/>
<dbReference type="GO" id="GO:0009360">
    <property type="term" value="C:DNA polymerase III complex"/>
    <property type="evidence" value="ECO:0007669"/>
    <property type="project" value="InterPro"/>
</dbReference>
<comment type="function">
    <text evidence="8">DNA polymerase III is a complex, multichain enzyme responsible for most of the replicative synthesis in bacteria. This DNA polymerase also exhibits 3' to 5' exonuclease activity.</text>
</comment>
<sequence length="710" mass="81732">MSYKALYRKYRPTTFKEVKGQDHVIRTLENILKTKKISHAYIFSGPRGVGKTSIAKIFANVLNCLHNEDPTQACANCYANLNNNLDVIEMDAASNNGVDQIRDLKEKIEHTPSLGQYKIYIIDEVHMLSKSAFNALLKTLEEPPAHAIFILATTDPQKIPATIVSRTQRFNFRRIPNPVIIQQVKAILDHENIKIEPSALPLIANLANGGLRDALSIADQCAAYGDNIIRTQDVLSTFGIVSNELLIKTLSMIYSNEVKPLMNLFKKLKDSGMEATNYIKGLINVAQDYLIYNKTKDENLLETLTLDEVKTIKLSQEFILRFIPFAQELFQKITYSEIPFEIAEYGILEALKIQSQIRSENNYAPIVDFDAKNNQFDLELIKGLITQEVEKYQKTQKELNQLHFSNQDSSLNNGIDFSKKEVETQTTEIEQNNNTYQDDEYFGFSPDDKMTQIYSDPFLESKKNIEEQLNQSALFNSKEDNSTQLINQSDELINQFVETINNHKDLVNDVETTSEFEKPAYIDTREISLMNSLSNQAKEHTLELSIEEPKTDLVEMSEFDNWVNAALQIDSQISNRYRQILKMPLFDINLTNKKYIEQYKIFDSGDVSIPGAGENFIILRVDDLIKRDKLIKNKDTLWLQDYLKDVFGKFMHVYVLSTPDVVLLRETVKEIKQNKREWTKNKKITPYSLPNPKEQEMQKIFGFKPKIKQK</sequence>
<feature type="domain" description="AAA+ ATPase" evidence="9">
    <location>
        <begin position="37"/>
        <end position="176"/>
    </location>
</feature>
<evidence type="ECO:0000256" key="1">
    <source>
        <dbReference type="ARBA" id="ARBA00006360"/>
    </source>
</evidence>
<keyword evidence="8" id="KW-0235">DNA replication</keyword>
<dbReference type="FunFam" id="3.40.50.300:FF:000014">
    <property type="entry name" value="DNA polymerase III subunit gamma/tau"/>
    <property type="match status" value="1"/>
</dbReference>
<dbReference type="PRINTS" id="PR00300">
    <property type="entry name" value="CLPPROTEASEA"/>
</dbReference>
<accession>A0A1L4FRV6</accession>
<dbReference type="SMART" id="SM00382">
    <property type="entry name" value="AAA"/>
    <property type="match status" value="1"/>
</dbReference>
<keyword evidence="8" id="KW-0548">Nucleotidyltransferase</keyword>
<comment type="similarity">
    <text evidence="1 8">Belongs to the DnaX/STICHEL family.</text>
</comment>
<dbReference type="InterPro" id="IPR012763">
    <property type="entry name" value="DNA_pol_III_sug/sutau_N"/>
</dbReference>
<dbReference type="InterPro" id="IPR050238">
    <property type="entry name" value="DNA_Rep/Repair_Clamp_Loader"/>
</dbReference>
<gene>
    <name evidence="8" type="primary">dnaX</name>
    <name evidence="10" type="ORF">BLA55_01480</name>
</gene>
<dbReference type="FunFam" id="1.10.8.60:FF:000013">
    <property type="entry name" value="DNA polymerase III subunit gamma/tau"/>
    <property type="match status" value="1"/>
</dbReference>
<dbReference type="InterPro" id="IPR045085">
    <property type="entry name" value="HLD_clamp_pol_III_gamma_tau"/>
</dbReference>
<dbReference type="Proteomes" id="UP000184322">
    <property type="component" value="Chromosome"/>
</dbReference>
<dbReference type="SUPFAM" id="SSF52540">
    <property type="entry name" value="P-loop containing nucleoside triphosphate hydrolases"/>
    <property type="match status" value="1"/>
</dbReference>